<dbReference type="Gene3D" id="3.90.70.80">
    <property type="match status" value="1"/>
</dbReference>
<organism evidence="3 4">
    <name type="scientific">Trifolium medium</name>
    <dbReference type="NCBI Taxonomy" id="97028"/>
    <lineage>
        <taxon>Eukaryota</taxon>
        <taxon>Viridiplantae</taxon>
        <taxon>Streptophyta</taxon>
        <taxon>Embryophyta</taxon>
        <taxon>Tracheophyta</taxon>
        <taxon>Spermatophyta</taxon>
        <taxon>Magnoliopsida</taxon>
        <taxon>eudicotyledons</taxon>
        <taxon>Gunneridae</taxon>
        <taxon>Pentapetalae</taxon>
        <taxon>rosids</taxon>
        <taxon>fabids</taxon>
        <taxon>Fabales</taxon>
        <taxon>Fabaceae</taxon>
        <taxon>Papilionoideae</taxon>
        <taxon>50 kb inversion clade</taxon>
        <taxon>NPAAA clade</taxon>
        <taxon>Hologalegina</taxon>
        <taxon>IRL clade</taxon>
        <taxon>Trifolieae</taxon>
        <taxon>Trifolium</taxon>
    </lineage>
</organism>
<keyword evidence="4" id="KW-1185">Reference proteome</keyword>
<dbReference type="EMBL" id="LXQA010232984">
    <property type="protein sequence ID" value="MCI36354.1"/>
    <property type="molecule type" value="Genomic_DNA"/>
</dbReference>
<dbReference type="GO" id="GO:0006508">
    <property type="term" value="P:proteolysis"/>
    <property type="evidence" value="ECO:0007669"/>
    <property type="project" value="UniProtKB-KW"/>
</dbReference>
<dbReference type="Proteomes" id="UP000265520">
    <property type="component" value="Unassembled WGS sequence"/>
</dbReference>
<sequence>MESKWRNNKWREPKSPRKWPDAVSQLPPFMHEYYTDVVDVDGDGHCGFCAVSVLLGKSQESYQLVRLDLIIELNQNRARYVNFVWW</sequence>
<reference evidence="3 4" key="1">
    <citation type="journal article" date="2018" name="Front. Plant Sci.">
        <title>Red Clover (Trifolium pratense) and Zigzag Clover (T. medium) - A Picture of Genomic Similarities and Differences.</title>
        <authorList>
            <person name="Dluhosova J."/>
            <person name="Istvanek J."/>
            <person name="Nedelnik J."/>
            <person name="Repkova J."/>
        </authorList>
    </citation>
    <scope>NUCLEOTIDE SEQUENCE [LARGE SCALE GENOMIC DNA]</scope>
    <source>
        <strain evidence="4">cv. 10/8</strain>
        <tissue evidence="3">Leaf</tissue>
    </source>
</reference>
<dbReference type="InterPro" id="IPR038765">
    <property type="entry name" value="Papain-like_cys_pep_sf"/>
</dbReference>
<proteinExistence type="predicted"/>
<dbReference type="AlphaFoldDB" id="A0A392RJZ5"/>
<keyword evidence="3" id="KW-0645">Protease</keyword>
<dbReference type="SUPFAM" id="SSF54001">
    <property type="entry name" value="Cysteine proteinases"/>
    <property type="match status" value="1"/>
</dbReference>
<dbReference type="CDD" id="cd22744">
    <property type="entry name" value="OTU"/>
    <property type="match status" value="1"/>
</dbReference>
<dbReference type="InterPro" id="IPR003323">
    <property type="entry name" value="OTU_dom"/>
</dbReference>
<dbReference type="GO" id="GO:0008233">
    <property type="term" value="F:peptidase activity"/>
    <property type="evidence" value="ECO:0007669"/>
    <property type="project" value="UniProtKB-KW"/>
</dbReference>
<feature type="domain" description="OTU" evidence="2">
    <location>
        <begin position="35"/>
        <end position="86"/>
    </location>
</feature>
<feature type="region of interest" description="Disordered" evidence="1">
    <location>
        <begin position="1"/>
        <end position="20"/>
    </location>
</feature>
<evidence type="ECO:0000259" key="2">
    <source>
        <dbReference type="PROSITE" id="PS50802"/>
    </source>
</evidence>
<evidence type="ECO:0000313" key="3">
    <source>
        <dbReference type="EMBL" id="MCI36354.1"/>
    </source>
</evidence>
<comment type="caution">
    <text evidence="3">The sequence shown here is derived from an EMBL/GenBank/DDBJ whole genome shotgun (WGS) entry which is preliminary data.</text>
</comment>
<protein>
    <submittedName>
        <fullName evidence="3">OTU-like cysteine protease</fullName>
    </submittedName>
</protein>
<keyword evidence="3" id="KW-0378">Hydrolase</keyword>
<evidence type="ECO:0000313" key="4">
    <source>
        <dbReference type="Proteomes" id="UP000265520"/>
    </source>
</evidence>
<accession>A0A392RJZ5</accession>
<name>A0A392RJZ5_9FABA</name>
<evidence type="ECO:0000256" key="1">
    <source>
        <dbReference type="SAM" id="MobiDB-lite"/>
    </source>
</evidence>
<dbReference type="PROSITE" id="PS50802">
    <property type="entry name" value="OTU"/>
    <property type="match status" value="1"/>
</dbReference>